<evidence type="ECO:0000259" key="1">
    <source>
        <dbReference type="Pfam" id="PF05257"/>
    </source>
</evidence>
<keyword evidence="3" id="KW-1185">Reference proteome</keyword>
<name>A0A0R1Y5V3_9LACO</name>
<dbReference type="eggNOG" id="COG0791">
    <property type="taxonomic scope" value="Bacteria"/>
</dbReference>
<evidence type="ECO:0000313" key="3">
    <source>
        <dbReference type="Proteomes" id="UP000051223"/>
    </source>
</evidence>
<comment type="caution">
    <text evidence="2">The sequence shown here is derived from an EMBL/GenBank/DDBJ whole genome shotgun (WGS) entry which is preliminary data.</text>
</comment>
<proteinExistence type="predicted"/>
<dbReference type="Pfam" id="PF05257">
    <property type="entry name" value="CHAP"/>
    <property type="match status" value="1"/>
</dbReference>
<dbReference type="InterPro" id="IPR007921">
    <property type="entry name" value="CHAP_dom"/>
</dbReference>
<accession>A0A0R1Y5V3</accession>
<dbReference type="GO" id="GO:0006508">
    <property type="term" value="P:proteolysis"/>
    <property type="evidence" value="ECO:0007669"/>
    <property type="project" value="UniProtKB-KW"/>
</dbReference>
<sequence>MKEYNSYQFTDDSHYKSEMIKKSRKMIGYFHYGTNDQRMDFGNWKHPRKDGFADCSSFIWLVMKQAGYNVGEKAFSTPIMENDAKTYHQYFKQIHAKDVKPGDVVIINVGSGYGPNGHTAIIDGPYKGRKTQIIEIGGIDPVGSVHRSIIKRSFHSILDQERVTYARPINNE</sequence>
<reference evidence="2 3" key="1">
    <citation type="journal article" date="2015" name="Genome Announc.">
        <title>Expanding the biotechnology potential of lactobacilli through comparative genomics of 213 strains and associated genera.</title>
        <authorList>
            <person name="Sun Z."/>
            <person name="Harris H.M."/>
            <person name="McCann A."/>
            <person name="Guo C."/>
            <person name="Argimon S."/>
            <person name="Zhang W."/>
            <person name="Yang X."/>
            <person name="Jeffery I.B."/>
            <person name="Cooney J.C."/>
            <person name="Kagawa T.F."/>
            <person name="Liu W."/>
            <person name="Song Y."/>
            <person name="Salvetti E."/>
            <person name="Wrobel A."/>
            <person name="Rasinkangas P."/>
            <person name="Parkhill J."/>
            <person name="Rea M.C."/>
            <person name="O'Sullivan O."/>
            <person name="Ritari J."/>
            <person name="Douillard F.P."/>
            <person name="Paul Ross R."/>
            <person name="Yang R."/>
            <person name="Briner A.E."/>
            <person name="Felis G.E."/>
            <person name="de Vos W.M."/>
            <person name="Barrangou R."/>
            <person name="Klaenhammer T.R."/>
            <person name="Caufield P.W."/>
            <person name="Cui Y."/>
            <person name="Zhang H."/>
            <person name="O'Toole P.W."/>
        </authorList>
    </citation>
    <scope>NUCLEOTIDE SEQUENCE [LARGE SCALE GENOMIC DNA]</scope>
    <source>
        <strain evidence="2 3">DSM 5661</strain>
    </source>
</reference>
<gene>
    <name evidence="2" type="ORF">FC39_GL001719</name>
</gene>
<organism evidence="2 3">
    <name type="scientific">Lactobacillus hamsteri DSM 5661 = JCM 6256</name>
    <dbReference type="NCBI Taxonomy" id="1423754"/>
    <lineage>
        <taxon>Bacteria</taxon>
        <taxon>Bacillati</taxon>
        <taxon>Bacillota</taxon>
        <taxon>Bacilli</taxon>
        <taxon>Lactobacillales</taxon>
        <taxon>Lactobacillaceae</taxon>
        <taxon>Lactobacillus</taxon>
    </lineage>
</organism>
<dbReference type="PATRIC" id="fig|1423754.3.peg.1766"/>
<protein>
    <submittedName>
        <fullName evidence="2">Phage capsid protein</fullName>
    </submittedName>
</protein>
<dbReference type="GO" id="GO:0008234">
    <property type="term" value="F:cysteine-type peptidase activity"/>
    <property type="evidence" value="ECO:0007669"/>
    <property type="project" value="UniProtKB-KW"/>
</dbReference>
<evidence type="ECO:0000313" key="2">
    <source>
        <dbReference type="EMBL" id="KRM37806.1"/>
    </source>
</evidence>
<feature type="domain" description="Peptidase C51" evidence="1">
    <location>
        <begin position="52"/>
        <end position="134"/>
    </location>
</feature>
<dbReference type="Proteomes" id="UP000051223">
    <property type="component" value="Unassembled WGS sequence"/>
</dbReference>
<dbReference type="AlphaFoldDB" id="A0A0R1Y5V3"/>
<dbReference type="Gene3D" id="3.90.1720.10">
    <property type="entry name" value="endopeptidase domain like (from Nostoc punctiforme)"/>
    <property type="match status" value="1"/>
</dbReference>
<dbReference type="EMBL" id="AZGI01000061">
    <property type="protein sequence ID" value="KRM37806.1"/>
    <property type="molecule type" value="Genomic_DNA"/>
</dbReference>
<dbReference type="RefSeq" id="WP_025081154.1">
    <property type="nucleotide sequence ID" value="NZ_AZGI01000061.1"/>
</dbReference>
<dbReference type="InterPro" id="IPR038765">
    <property type="entry name" value="Papain-like_cys_pep_sf"/>
</dbReference>
<dbReference type="SUPFAM" id="SSF54001">
    <property type="entry name" value="Cysteine proteinases"/>
    <property type="match status" value="1"/>
</dbReference>